<dbReference type="PANTHER" id="PTHR43107:SF15">
    <property type="entry name" value="FATTY ACID TRANSPORT PROTEIN 3, ISOFORM A"/>
    <property type="match status" value="1"/>
</dbReference>
<reference evidence="6 7" key="1">
    <citation type="journal article" date="2021" name="Sci. Rep.">
        <title>Phenotypic and genomic hallmarks of a novel, potentially pathogenic rapidly growing Mycobacterium species related to the Mycobacterium fortuitum complex.</title>
        <authorList>
            <person name="Gharbi R."/>
            <person name="Khanna V."/>
            <person name="Frigui W."/>
            <person name="Mhenni B."/>
            <person name="Brosch R."/>
            <person name="Mardassi H."/>
        </authorList>
    </citation>
    <scope>NUCLEOTIDE SEQUENCE [LARGE SCALE GENOMIC DNA]</scope>
    <source>
        <strain evidence="6 7">TNTM28</strain>
    </source>
</reference>
<accession>A0ABS6KP62</accession>
<feature type="domain" description="AMP-dependent synthetase/ligase" evidence="5">
    <location>
        <begin position="657"/>
        <end position="798"/>
    </location>
</feature>
<dbReference type="Gene3D" id="3.40.50.12780">
    <property type="entry name" value="N-terminal domain of ligase-like"/>
    <property type="match status" value="1"/>
</dbReference>
<dbReference type="InterPro" id="IPR000873">
    <property type="entry name" value="AMP-dep_synth/lig_dom"/>
</dbReference>
<dbReference type="InterPro" id="IPR029058">
    <property type="entry name" value="AB_hydrolase_fold"/>
</dbReference>
<dbReference type="SUPFAM" id="SSF56801">
    <property type="entry name" value="Acetyl-CoA synthetase-like"/>
    <property type="match status" value="1"/>
</dbReference>
<dbReference type="SUPFAM" id="SSF53474">
    <property type="entry name" value="alpha/beta-Hydrolases"/>
    <property type="match status" value="1"/>
</dbReference>
<evidence type="ECO:0000259" key="5">
    <source>
        <dbReference type="Pfam" id="PF00501"/>
    </source>
</evidence>
<dbReference type="Proteomes" id="UP000812982">
    <property type="component" value="Unassembled WGS sequence"/>
</dbReference>
<dbReference type="NCBIfam" id="NF005898">
    <property type="entry name" value="PRK07868.1"/>
    <property type="match status" value="1"/>
</dbReference>
<dbReference type="EMBL" id="VOMB01000020">
    <property type="protein sequence ID" value="MBU9765382.1"/>
    <property type="molecule type" value="Genomic_DNA"/>
</dbReference>
<sequence>MDFSAVTRPVERLLATAQNGLEVLRYGGLETGAVPSPFQIIQSVPMYRLRRYFPPDVRPGAQSPRPPVLMVHPMMMSADMWDVTRDEGAVGILHAAGIDPWVIDFGSPDKVEGGMQRNLADHVVALSEAIDIVKEVTGRDVHLAGYSQGGMFAYQAAAYRRSKDLASIIAFGAPVDTLAALPMNLPAGVAAGAADFMADHVFSRIDIPGWLARTGFQMLDPIKTAQSRLDFLRQLHDREALLPREQQRRFLSSEGWIAWSGPAISELLKQFIAHNRMITGGFSVHGDLVTLSDIDCPILAVVGEVDDIGQPAAVRGIKRAAPDADVYEYLIRAGHFGLVVGSKASSQTWPTVAKWVKWLAGEEMPEGVVPMGSPPVDHPEGGVSFSTRVTHGATAATEMAFGVARSAADALVTANKNARTLVIETARTLPRLARLGQVNDHTRISLGRIMSEQARSAPNGEALLFDGRVHTYEAVDRRINNVVRGLIEVGVRQGARVGVLMDTRPSALVAIAALSRLGAVAVLLPEADLAEAARLGGVAEIIADPSHLDVARELDVRVLVLGTGGPLGVHSGGPLGVHSGGPLGVHSGESRDLHLPEDADVIDMEKIDPDAVELPGWYRPNPGLARDLAFVAFSEVGGELVARQITNFRWALSAFGTASAANLGRGDTVYCLTPLHHQSGLLVSLGGAVVGGSRIALSRGLQPDRFLQEIRQYGVTVVSYTWAMLREVIDDPSFSLTGSHPVRLFIGSGMPAGLWKRVVDVFEPAQVVEFFATTDGQAVLANVAGAKIGSKGRPLPGGGTVELAAYDPDDDLILEDEQGFVRKAEANEVGVLLAHPRGPVDPTAVVKRGVFAPADTWVSTEFLFRRDEDGDYWLVDNRGAVIRTERGPVFATSVNDAVGRLGAVDMAVTYGVEVDGRQLAVTALALRPGGSVPTADLSLALEDLAVGNPPDVVHVVADMKLGATYRPLVAPLRAAGIPKPGRRNCWYLDADTGTYKKLTAAGAVRLRQTAQPLED</sequence>
<dbReference type="PANTHER" id="PTHR43107">
    <property type="entry name" value="LONG-CHAIN FATTY ACID TRANSPORT PROTEIN"/>
    <property type="match status" value="1"/>
</dbReference>
<feature type="domain" description="AMP-dependent synthetase/ligase" evidence="5">
    <location>
        <begin position="452"/>
        <end position="524"/>
    </location>
</feature>
<evidence type="ECO:0000256" key="2">
    <source>
        <dbReference type="ARBA" id="ARBA00022598"/>
    </source>
</evidence>
<comment type="caution">
    <text evidence="6">The sequence shown here is derived from an EMBL/GenBank/DDBJ whole genome shotgun (WGS) entry which is preliminary data.</text>
</comment>
<dbReference type="GO" id="GO:0016787">
    <property type="term" value="F:hydrolase activity"/>
    <property type="evidence" value="ECO:0007669"/>
    <property type="project" value="UniProtKB-KW"/>
</dbReference>
<organism evidence="6 7">
    <name type="scientific">[Mycobacterium] fortunisiensis</name>
    <dbReference type="NCBI Taxonomy" id="2600579"/>
    <lineage>
        <taxon>Bacteria</taxon>
        <taxon>Bacillati</taxon>
        <taxon>Actinomycetota</taxon>
        <taxon>Actinomycetes</taxon>
        <taxon>Mycobacteriales</taxon>
        <taxon>Mycobacteriaceae</taxon>
        <taxon>Mycolicibacterium</taxon>
    </lineage>
</organism>
<keyword evidence="7" id="KW-1185">Reference proteome</keyword>
<dbReference type="Gene3D" id="3.40.50.1820">
    <property type="entry name" value="alpha/beta hydrolase"/>
    <property type="match status" value="1"/>
</dbReference>
<keyword evidence="3" id="KW-0547">Nucleotide-binding</keyword>
<keyword evidence="2" id="KW-0436">Ligase</keyword>
<evidence type="ECO:0000256" key="3">
    <source>
        <dbReference type="ARBA" id="ARBA00022741"/>
    </source>
</evidence>
<gene>
    <name evidence="6" type="ORF">FR943_16200</name>
</gene>
<dbReference type="Pfam" id="PF00501">
    <property type="entry name" value="AMP-binding"/>
    <property type="match status" value="2"/>
</dbReference>
<keyword evidence="4" id="KW-0067">ATP-binding</keyword>
<evidence type="ECO:0000256" key="4">
    <source>
        <dbReference type="ARBA" id="ARBA00022840"/>
    </source>
</evidence>
<keyword evidence="6" id="KW-0378">Hydrolase</keyword>
<comment type="similarity">
    <text evidence="1">Belongs to the ATP-dependent AMP-binding enzyme family.</text>
</comment>
<name>A0ABS6KP62_9MYCO</name>
<proteinExistence type="inferred from homology"/>
<evidence type="ECO:0000313" key="7">
    <source>
        <dbReference type="Proteomes" id="UP000812982"/>
    </source>
</evidence>
<evidence type="ECO:0000313" key="6">
    <source>
        <dbReference type="EMBL" id="MBU9765382.1"/>
    </source>
</evidence>
<dbReference type="InterPro" id="IPR042099">
    <property type="entry name" value="ANL_N_sf"/>
</dbReference>
<protein>
    <submittedName>
        <fullName evidence="6">Alpha/beta fold hydrolase</fullName>
    </submittedName>
</protein>
<evidence type="ECO:0000256" key="1">
    <source>
        <dbReference type="ARBA" id="ARBA00006432"/>
    </source>
</evidence>